<name>A0A225WAT8_9STRA</name>
<comment type="caution">
    <text evidence="1">The sequence shown here is derived from an EMBL/GenBank/DDBJ whole genome shotgun (WGS) entry which is preliminary data.</text>
</comment>
<organism evidence="1 2">
    <name type="scientific">Phytophthora megakarya</name>
    <dbReference type="NCBI Taxonomy" id="4795"/>
    <lineage>
        <taxon>Eukaryota</taxon>
        <taxon>Sar</taxon>
        <taxon>Stramenopiles</taxon>
        <taxon>Oomycota</taxon>
        <taxon>Peronosporomycetes</taxon>
        <taxon>Peronosporales</taxon>
        <taxon>Peronosporaceae</taxon>
        <taxon>Phytophthora</taxon>
    </lineage>
</organism>
<reference evidence="2" key="1">
    <citation type="submission" date="2017-03" db="EMBL/GenBank/DDBJ databases">
        <title>Phytopthora megakarya and P. palmivora, two closely related causual agents of cacao black pod achieved similar genome size and gene model numbers by different mechanisms.</title>
        <authorList>
            <person name="Ali S."/>
            <person name="Shao J."/>
            <person name="Larry D.J."/>
            <person name="Kronmiller B."/>
            <person name="Shen D."/>
            <person name="Strem M.D."/>
            <person name="Melnick R.L."/>
            <person name="Guiltinan M.J."/>
            <person name="Tyler B.M."/>
            <person name="Meinhardt L.W."/>
            <person name="Bailey B.A."/>
        </authorList>
    </citation>
    <scope>NUCLEOTIDE SEQUENCE [LARGE SCALE GENOMIC DNA]</scope>
    <source>
        <strain evidence="2">zdho120</strain>
    </source>
</reference>
<gene>
    <name evidence="1" type="ORF">PHMEG_00012293</name>
</gene>
<dbReference type="AlphaFoldDB" id="A0A225WAT8"/>
<keyword evidence="2" id="KW-1185">Reference proteome</keyword>
<protein>
    <submittedName>
        <fullName evidence="1">Uncharacterized protein</fullName>
    </submittedName>
</protein>
<evidence type="ECO:0000313" key="1">
    <source>
        <dbReference type="EMBL" id="OWZ14259.1"/>
    </source>
</evidence>
<dbReference type="OrthoDB" id="162864at2759"/>
<sequence>MAENLTGLRGEAMPDFQELLISMKQLQQRFDRHEADAPLEDLLRKKCAAMPEGTAVATIPLILDSSNFFRGPLRDRGFGATDTGREDGLRLLVRTEALEKVMVGEEVQILGRKFRVSLGSPLFKYSYVDIIGLNTSDEASNVLSSLSSCGAIPLYF</sequence>
<evidence type="ECO:0000313" key="2">
    <source>
        <dbReference type="Proteomes" id="UP000198211"/>
    </source>
</evidence>
<dbReference type="EMBL" id="NBNE01001379">
    <property type="protein sequence ID" value="OWZ14259.1"/>
    <property type="molecule type" value="Genomic_DNA"/>
</dbReference>
<proteinExistence type="predicted"/>
<dbReference type="Proteomes" id="UP000198211">
    <property type="component" value="Unassembled WGS sequence"/>
</dbReference>
<accession>A0A225WAT8</accession>